<feature type="compositionally biased region" description="Low complexity" evidence="2">
    <location>
        <begin position="486"/>
        <end position="500"/>
    </location>
</feature>
<keyword evidence="3" id="KW-0812">Transmembrane</keyword>
<sequence>MDGEQPGAPEPQEPGDGYPRRREVRGREAGPAAEERRSPWRKRVVIALVAVLVVGGALAAVATWRLSSNITRVDVSEALGTDRPTRAPQATEAVNLLLIGSDNRTGKGNTSYGTVAEDPGVHSDTNLLVHLSADRTWAMVVSIPRDSMTKAPPECSPTAPKNQWVTRQWNHNFKIGGTGCLIRTLEGDTGVFVDHYAVVDFNGFKQMVEALGGVEVCTTEPIDDANSTLKLSAGTHKLSGEQALAYVRTRKSLGDGSDLGRIKRQQAFLSSVAQEATSSRLLFQPTRLYSFLDAATKSLTTDPRFGLGTMKDLAESVRGIGLDNVEFLTVPTEPFPADTNRVQWQDSADAVWEAIREDRRIGERPKASPGPSASDAPLTVSPADISVEVVNGAGTTGLAGQAAEMLRVQGFTVTGTDNRYGADRGTLVEYSAGQEEAARTVAAAFPRSRLEKAAGLGRTIRVTMGPGARNVVEVPNRTGSAPLPKPSVTAAAPTPSASPSIDSRTAAQDICKTS</sequence>
<dbReference type="Pfam" id="PF03816">
    <property type="entry name" value="LytR_cpsA_psr"/>
    <property type="match status" value="1"/>
</dbReference>
<dbReference type="AlphaFoldDB" id="A0A8T6QZ05"/>
<dbReference type="InterPro" id="IPR050922">
    <property type="entry name" value="LytR/CpsA/Psr_CW_biosynth"/>
</dbReference>
<proteinExistence type="inferred from homology"/>
<reference evidence="6" key="1">
    <citation type="submission" date="2020-03" db="EMBL/GenBank/DDBJ databases">
        <title>Phycicoccus flavus sp. nov., a novel endophytic actinobacterium isolated from branch of Kandelia candel.</title>
        <authorList>
            <person name="Tuo L."/>
        </authorList>
    </citation>
    <scope>NUCLEOTIDE SEQUENCE</scope>
    <source>
        <strain evidence="6">CMS6Z-2</strain>
    </source>
</reference>
<feature type="compositionally biased region" description="Polar residues" evidence="2">
    <location>
        <begin position="501"/>
        <end position="514"/>
    </location>
</feature>
<evidence type="ECO:0000256" key="3">
    <source>
        <dbReference type="SAM" id="Phobius"/>
    </source>
</evidence>
<dbReference type="Gene3D" id="3.40.630.190">
    <property type="entry name" value="LCP protein"/>
    <property type="match status" value="1"/>
</dbReference>
<accession>A0A8T6QZ05</accession>
<feature type="compositionally biased region" description="Basic and acidic residues" evidence="2">
    <location>
        <begin position="18"/>
        <end position="36"/>
    </location>
</feature>
<feature type="domain" description="LytR/CpsA/Psr regulator C-terminal" evidence="5">
    <location>
        <begin position="384"/>
        <end position="465"/>
    </location>
</feature>
<keyword evidence="7" id="KW-1185">Reference proteome</keyword>
<evidence type="ECO:0000259" key="5">
    <source>
        <dbReference type="Pfam" id="PF13399"/>
    </source>
</evidence>
<dbReference type="PANTHER" id="PTHR33392">
    <property type="entry name" value="POLYISOPRENYL-TEICHOIC ACID--PEPTIDOGLYCAN TEICHOIC ACID TRANSFERASE TAGU"/>
    <property type="match status" value="1"/>
</dbReference>
<comment type="similarity">
    <text evidence="1">Belongs to the LytR/CpsA/Psr (LCP) family.</text>
</comment>
<evidence type="ECO:0000256" key="2">
    <source>
        <dbReference type="SAM" id="MobiDB-lite"/>
    </source>
</evidence>
<evidence type="ECO:0000313" key="7">
    <source>
        <dbReference type="Proteomes" id="UP000287866"/>
    </source>
</evidence>
<protein>
    <submittedName>
        <fullName evidence="6">LCP family protein</fullName>
    </submittedName>
</protein>
<organism evidence="6 7">
    <name type="scientific">Phycicoccus flavus</name>
    <dbReference type="NCBI Taxonomy" id="2502783"/>
    <lineage>
        <taxon>Bacteria</taxon>
        <taxon>Bacillati</taxon>
        <taxon>Actinomycetota</taxon>
        <taxon>Actinomycetes</taxon>
        <taxon>Micrococcales</taxon>
        <taxon>Intrasporangiaceae</taxon>
        <taxon>Phycicoccus</taxon>
    </lineage>
</organism>
<dbReference type="PANTHER" id="PTHR33392:SF6">
    <property type="entry name" value="POLYISOPRENYL-TEICHOIC ACID--PEPTIDOGLYCAN TEICHOIC ACID TRANSFERASE TAGU"/>
    <property type="match status" value="1"/>
</dbReference>
<dbReference type="Gene3D" id="3.30.70.2390">
    <property type="match status" value="1"/>
</dbReference>
<evidence type="ECO:0000313" key="6">
    <source>
        <dbReference type="EMBL" id="NHA66766.1"/>
    </source>
</evidence>
<evidence type="ECO:0000259" key="4">
    <source>
        <dbReference type="Pfam" id="PF03816"/>
    </source>
</evidence>
<feature type="transmembrane region" description="Helical" evidence="3">
    <location>
        <begin position="44"/>
        <end position="64"/>
    </location>
</feature>
<gene>
    <name evidence="6" type="ORF">EPD83_001700</name>
</gene>
<keyword evidence="3" id="KW-1133">Transmembrane helix</keyword>
<comment type="caution">
    <text evidence="6">The sequence shown here is derived from an EMBL/GenBank/DDBJ whole genome shotgun (WGS) entry which is preliminary data.</text>
</comment>
<dbReference type="NCBIfam" id="TIGR00350">
    <property type="entry name" value="lytR_cpsA_psr"/>
    <property type="match status" value="1"/>
</dbReference>
<feature type="region of interest" description="Disordered" evidence="2">
    <location>
        <begin position="1"/>
        <end position="36"/>
    </location>
</feature>
<dbReference type="InterPro" id="IPR004474">
    <property type="entry name" value="LytR_CpsA_psr"/>
</dbReference>
<dbReference type="InterPro" id="IPR027381">
    <property type="entry name" value="LytR/CpsA/Psr_C"/>
</dbReference>
<dbReference type="Proteomes" id="UP000287866">
    <property type="component" value="Unassembled WGS sequence"/>
</dbReference>
<evidence type="ECO:0000256" key="1">
    <source>
        <dbReference type="ARBA" id="ARBA00006068"/>
    </source>
</evidence>
<feature type="region of interest" description="Disordered" evidence="2">
    <location>
        <begin position="475"/>
        <end position="514"/>
    </location>
</feature>
<dbReference type="EMBL" id="SAYU02000002">
    <property type="protein sequence ID" value="NHA66766.1"/>
    <property type="molecule type" value="Genomic_DNA"/>
</dbReference>
<feature type="region of interest" description="Disordered" evidence="2">
    <location>
        <begin position="359"/>
        <end position="379"/>
    </location>
</feature>
<dbReference type="RefSeq" id="WP_165566137.1">
    <property type="nucleotide sequence ID" value="NZ_SAYU02000002.1"/>
</dbReference>
<feature type="domain" description="Cell envelope-related transcriptional attenuator" evidence="4">
    <location>
        <begin position="122"/>
        <end position="276"/>
    </location>
</feature>
<dbReference type="Pfam" id="PF13399">
    <property type="entry name" value="LytR_C"/>
    <property type="match status" value="1"/>
</dbReference>
<name>A0A8T6QZ05_9MICO</name>
<keyword evidence="3" id="KW-0472">Membrane</keyword>